<feature type="transmembrane region" description="Helical" evidence="1">
    <location>
        <begin position="42"/>
        <end position="63"/>
    </location>
</feature>
<organism evidence="2 3">
    <name type="scientific">Flagellimonas nanhaiensis</name>
    <dbReference type="NCBI Taxonomy" id="2292706"/>
    <lineage>
        <taxon>Bacteria</taxon>
        <taxon>Pseudomonadati</taxon>
        <taxon>Bacteroidota</taxon>
        <taxon>Flavobacteriia</taxon>
        <taxon>Flavobacteriales</taxon>
        <taxon>Flavobacteriaceae</taxon>
        <taxon>Flagellimonas</taxon>
    </lineage>
</organism>
<dbReference type="EMBL" id="QTJX01000004">
    <property type="protein sequence ID" value="RDY58446.1"/>
    <property type="molecule type" value="Genomic_DNA"/>
</dbReference>
<evidence type="ECO:0000256" key="1">
    <source>
        <dbReference type="SAM" id="Phobius"/>
    </source>
</evidence>
<dbReference type="Proteomes" id="UP000261828">
    <property type="component" value="Unassembled WGS sequence"/>
</dbReference>
<name>A0A371JMT3_9FLAO</name>
<gene>
    <name evidence="2" type="ORF">DX873_15710</name>
</gene>
<protein>
    <submittedName>
        <fullName evidence="2">Uncharacterized protein</fullName>
    </submittedName>
</protein>
<keyword evidence="1" id="KW-1133">Transmembrane helix</keyword>
<reference evidence="2 3" key="1">
    <citation type="submission" date="2018-08" db="EMBL/GenBank/DDBJ databases">
        <title>Muricauda nanhaiensis sp. nov., isolated from seawater of the South China Sea.</title>
        <authorList>
            <person name="Dang Y."/>
        </authorList>
    </citation>
    <scope>NUCLEOTIDE SEQUENCE [LARGE SCALE GENOMIC DNA]</scope>
    <source>
        <strain evidence="2 3">SM1704</strain>
    </source>
</reference>
<keyword evidence="1" id="KW-0472">Membrane</keyword>
<keyword evidence="1" id="KW-0812">Transmembrane</keyword>
<sequence length="74" mass="8893">MSWPLGHFPTKWNKGWSYYLDRKFHRKQEANGFLFLFMPKTALLSIFLLICIMPCAGLTAYFYKNLFFILCWCI</sequence>
<accession>A0A371JMT3</accession>
<dbReference type="AlphaFoldDB" id="A0A371JMT3"/>
<evidence type="ECO:0000313" key="2">
    <source>
        <dbReference type="EMBL" id="RDY58446.1"/>
    </source>
</evidence>
<comment type="caution">
    <text evidence="2">The sequence shown here is derived from an EMBL/GenBank/DDBJ whole genome shotgun (WGS) entry which is preliminary data.</text>
</comment>
<evidence type="ECO:0000313" key="3">
    <source>
        <dbReference type="Proteomes" id="UP000261828"/>
    </source>
</evidence>
<keyword evidence="3" id="KW-1185">Reference proteome</keyword>
<proteinExistence type="predicted"/>